<name>A0ABW4QZ28_9BACT</name>
<protein>
    <submittedName>
        <fullName evidence="1">Uncharacterized protein</fullName>
    </submittedName>
</protein>
<gene>
    <name evidence="1" type="ORF">ACFSDX_20760</name>
</gene>
<evidence type="ECO:0000313" key="2">
    <source>
        <dbReference type="Proteomes" id="UP001597197"/>
    </source>
</evidence>
<dbReference type="RefSeq" id="WP_382317045.1">
    <property type="nucleotide sequence ID" value="NZ_JBHUFD010000018.1"/>
</dbReference>
<sequence>MSWLMRLRAWWRGSPAPPPRAFTDPLDYALHYCLHPPPGGPAALPGTCQAAFPTLTKTEAEVVQQHLLALQELAADLGSRVNRQLLAGPAAYDCLWAAYPQLDRGNLGTLLWQAFVGTR</sequence>
<proteinExistence type="predicted"/>
<accession>A0ABW4QZ28</accession>
<organism evidence="1 2">
    <name type="scientific">Hymenobacter bucti</name>
    <dbReference type="NCBI Taxonomy" id="1844114"/>
    <lineage>
        <taxon>Bacteria</taxon>
        <taxon>Pseudomonadati</taxon>
        <taxon>Bacteroidota</taxon>
        <taxon>Cytophagia</taxon>
        <taxon>Cytophagales</taxon>
        <taxon>Hymenobacteraceae</taxon>
        <taxon>Hymenobacter</taxon>
    </lineage>
</organism>
<dbReference type="Proteomes" id="UP001597197">
    <property type="component" value="Unassembled WGS sequence"/>
</dbReference>
<dbReference type="EMBL" id="JBHUFD010000018">
    <property type="protein sequence ID" value="MFD1874878.1"/>
    <property type="molecule type" value="Genomic_DNA"/>
</dbReference>
<comment type="caution">
    <text evidence="1">The sequence shown here is derived from an EMBL/GenBank/DDBJ whole genome shotgun (WGS) entry which is preliminary data.</text>
</comment>
<keyword evidence="2" id="KW-1185">Reference proteome</keyword>
<reference evidence="2" key="1">
    <citation type="journal article" date="2019" name="Int. J. Syst. Evol. Microbiol.">
        <title>The Global Catalogue of Microorganisms (GCM) 10K type strain sequencing project: providing services to taxonomists for standard genome sequencing and annotation.</title>
        <authorList>
            <consortium name="The Broad Institute Genomics Platform"/>
            <consortium name="The Broad Institute Genome Sequencing Center for Infectious Disease"/>
            <person name="Wu L."/>
            <person name="Ma J."/>
        </authorList>
    </citation>
    <scope>NUCLEOTIDE SEQUENCE [LARGE SCALE GENOMIC DNA]</scope>
    <source>
        <strain evidence="2">CGMCC 1.15795</strain>
    </source>
</reference>
<evidence type="ECO:0000313" key="1">
    <source>
        <dbReference type="EMBL" id="MFD1874878.1"/>
    </source>
</evidence>